<dbReference type="PANTHER" id="PTHR12304">
    <property type="entry name" value="INOSINE-URIDINE PREFERRING NUCLEOSIDE HYDROLASE"/>
    <property type="match status" value="1"/>
</dbReference>
<dbReference type="EMBL" id="JBHRZH010000006">
    <property type="protein sequence ID" value="MFC3760714.1"/>
    <property type="molecule type" value="Genomic_DNA"/>
</dbReference>
<evidence type="ECO:0000313" key="5">
    <source>
        <dbReference type="Proteomes" id="UP001595699"/>
    </source>
</evidence>
<dbReference type="InterPro" id="IPR036452">
    <property type="entry name" value="Ribo_hydro-like"/>
</dbReference>
<comment type="caution">
    <text evidence="4">The sequence shown here is derived from an EMBL/GenBank/DDBJ whole genome shotgun (WGS) entry which is preliminary data.</text>
</comment>
<dbReference type="Proteomes" id="UP001595699">
    <property type="component" value="Unassembled WGS sequence"/>
</dbReference>
<sequence>MTSFDPPERRLVVLDTDIGSDVDDVLALAMLLGSPEVDLLGVTTVYGDTVTRARIASRLARLAGRTDVRVVPGERETLSGLPAWWAGHEGASFADLESEPVSSTPTAKSFLAKTAEKYAGELDLIAIGPLTNIAATIRDYPSFVDEVRRLYVMGGRFDTTAEAEHNFKSDPEAAATVFESGISTTVVGLEITTQVRMDAEQLGWIAGAGPLGEAVEAEVRGWWSFTDKQWNHPHDPLAVLAMLSPGLFAALPGTVKVDRNGATPGVSRATDHPDSSTRIVIEVDVPDVLQEIVDRIDAAGQAAL</sequence>
<feature type="domain" description="Inosine/uridine-preferring nucleoside hydrolase" evidence="3">
    <location>
        <begin position="12"/>
        <end position="289"/>
    </location>
</feature>
<protein>
    <submittedName>
        <fullName evidence="4">Nucleoside hydrolase</fullName>
    </submittedName>
</protein>
<dbReference type="InterPro" id="IPR023186">
    <property type="entry name" value="IUNH"/>
</dbReference>
<dbReference type="PANTHER" id="PTHR12304:SF4">
    <property type="entry name" value="URIDINE NUCLEOSIDASE"/>
    <property type="match status" value="1"/>
</dbReference>
<gene>
    <name evidence="4" type="ORF">ACFOUW_07680</name>
</gene>
<dbReference type="Pfam" id="PF01156">
    <property type="entry name" value="IU_nuc_hydro"/>
    <property type="match status" value="1"/>
</dbReference>
<dbReference type="RefSeq" id="WP_205116967.1">
    <property type="nucleotide sequence ID" value="NZ_JAFBCM010000001.1"/>
</dbReference>
<evidence type="ECO:0000313" key="4">
    <source>
        <dbReference type="EMBL" id="MFC3760714.1"/>
    </source>
</evidence>
<keyword evidence="2" id="KW-0326">Glycosidase</keyword>
<evidence type="ECO:0000256" key="1">
    <source>
        <dbReference type="ARBA" id="ARBA00022801"/>
    </source>
</evidence>
<reference evidence="5" key="1">
    <citation type="journal article" date="2019" name="Int. J. Syst. Evol. Microbiol.">
        <title>The Global Catalogue of Microorganisms (GCM) 10K type strain sequencing project: providing services to taxonomists for standard genome sequencing and annotation.</title>
        <authorList>
            <consortium name="The Broad Institute Genomics Platform"/>
            <consortium name="The Broad Institute Genome Sequencing Center for Infectious Disease"/>
            <person name="Wu L."/>
            <person name="Ma J."/>
        </authorList>
    </citation>
    <scope>NUCLEOTIDE SEQUENCE [LARGE SCALE GENOMIC DNA]</scope>
    <source>
        <strain evidence="5">CGMCC 4.7241</strain>
    </source>
</reference>
<evidence type="ECO:0000259" key="3">
    <source>
        <dbReference type="Pfam" id="PF01156"/>
    </source>
</evidence>
<keyword evidence="5" id="KW-1185">Reference proteome</keyword>
<proteinExistence type="predicted"/>
<dbReference type="InterPro" id="IPR001910">
    <property type="entry name" value="Inosine/uridine_hydrolase_dom"/>
</dbReference>
<evidence type="ECO:0000256" key="2">
    <source>
        <dbReference type="ARBA" id="ARBA00023295"/>
    </source>
</evidence>
<dbReference type="GO" id="GO:0016787">
    <property type="term" value="F:hydrolase activity"/>
    <property type="evidence" value="ECO:0007669"/>
    <property type="project" value="UniProtKB-KW"/>
</dbReference>
<keyword evidence="1 4" id="KW-0378">Hydrolase</keyword>
<name>A0ABV7Y7F1_9ACTN</name>
<dbReference type="Gene3D" id="3.90.245.10">
    <property type="entry name" value="Ribonucleoside hydrolase-like"/>
    <property type="match status" value="1"/>
</dbReference>
<dbReference type="SUPFAM" id="SSF53590">
    <property type="entry name" value="Nucleoside hydrolase"/>
    <property type="match status" value="1"/>
</dbReference>
<organism evidence="4 5">
    <name type="scientific">Tenggerimyces flavus</name>
    <dbReference type="NCBI Taxonomy" id="1708749"/>
    <lineage>
        <taxon>Bacteria</taxon>
        <taxon>Bacillati</taxon>
        <taxon>Actinomycetota</taxon>
        <taxon>Actinomycetes</taxon>
        <taxon>Propionibacteriales</taxon>
        <taxon>Nocardioidaceae</taxon>
        <taxon>Tenggerimyces</taxon>
    </lineage>
</organism>
<accession>A0ABV7Y7F1</accession>